<evidence type="ECO:0000313" key="1">
    <source>
        <dbReference type="EMBL" id="EGQ20591.1"/>
    </source>
</evidence>
<protein>
    <submittedName>
        <fullName evidence="1">Uncharacterized protein</fullName>
    </submittedName>
</protein>
<evidence type="ECO:0000313" key="2">
    <source>
        <dbReference type="Proteomes" id="UP000004123"/>
    </source>
</evidence>
<accession>F9DG60</accession>
<gene>
    <name evidence="1" type="ORF">HMPREF9144_0650</name>
</gene>
<dbReference type="HOGENOM" id="CLU_3294454_0_0_10"/>
<organism evidence="1 2">
    <name type="scientific">Prevotella pallens ATCC 700821</name>
    <dbReference type="NCBI Taxonomy" id="997353"/>
    <lineage>
        <taxon>Bacteria</taxon>
        <taxon>Pseudomonadati</taxon>
        <taxon>Bacteroidota</taxon>
        <taxon>Bacteroidia</taxon>
        <taxon>Bacteroidales</taxon>
        <taxon>Prevotellaceae</taxon>
        <taxon>Prevotella</taxon>
    </lineage>
</organism>
<dbReference type="AlphaFoldDB" id="F9DG60"/>
<sequence>MFFKNLLLLSCKRHSQLTQNRDICFSTIANVGNVLLGDKF</sequence>
<proteinExistence type="predicted"/>
<comment type="caution">
    <text evidence="1">The sequence shown here is derived from an EMBL/GenBank/DDBJ whole genome shotgun (WGS) entry which is preliminary data.</text>
</comment>
<reference evidence="1 2" key="1">
    <citation type="submission" date="2011-04" db="EMBL/GenBank/DDBJ databases">
        <authorList>
            <person name="Muzny D."/>
            <person name="Qin X."/>
            <person name="Deng J."/>
            <person name="Jiang H."/>
            <person name="Liu Y."/>
            <person name="Qu J."/>
            <person name="Song X.-Z."/>
            <person name="Zhang L."/>
            <person name="Thornton R."/>
            <person name="Coyle M."/>
            <person name="Francisco L."/>
            <person name="Jackson L."/>
            <person name="Javaid M."/>
            <person name="Korchina V."/>
            <person name="Kovar C."/>
            <person name="Mata R."/>
            <person name="Mathew T."/>
            <person name="Ngo R."/>
            <person name="Nguyen L."/>
            <person name="Nguyen N."/>
            <person name="Okwuonu G."/>
            <person name="Ongeri F."/>
            <person name="Pham C."/>
            <person name="Simmons D."/>
            <person name="Wilczek-Boney K."/>
            <person name="Hale W."/>
            <person name="Jakkamsetti A."/>
            <person name="Pham P."/>
            <person name="Ruth R."/>
            <person name="San Lucas F."/>
            <person name="Warren J."/>
            <person name="Zhang J."/>
            <person name="Zhao Z."/>
            <person name="Zhou C."/>
            <person name="Zhu D."/>
            <person name="Lee S."/>
            <person name="Bess C."/>
            <person name="Blankenburg K."/>
            <person name="Forbes L."/>
            <person name="Fu Q."/>
            <person name="Gubbala S."/>
            <person name="Hirani K."/>
            <person name="Jayaseelan J.C."/>
            <person name="Lara F."/>
            <person name="Munidasa M."/>
            <person name="Palculict T."/>
            <person name="Patil S."/>
            <person name="Pu L.-L."/>
            <person name="Saada N."/>
            <person name="Tang L."/>
            <person name="Weissenberger G."/>
            <person name="Zhu Y."/>
            <person name="Hemphill L."/>
            <person name="Shang Y."/>
            <person name="Youmans B."/>
            <person name="Ayvaz T."/>
            <person name="Ross M."/>
            <person name="Santibanez J."/>
            <person name="Aqrawi P."/>
            <person name="Gross S."/>
            <person name="Joshi V."/>
            <person name="Fowler G."/>
            <person name="Nazareth L."/>
            <person name="Reid J."/>
            <person name="Worley K."/>
            <person name="Petrosino J."/>
            <person name="Highlander S."/>
            <person name="Gibbs R."/>
        </authorList>
    </citation>
    <scope>NUCLEOTIDE SEQUENCE [LARGE SCALE GENOMIC DNA]</scope>
    <source>
        <strain evidence="1 2">ATCC 700821</strain>
    </source>
</reference>
<name>F9DG60_9BACT</name>
<dbReference type="Proteomes" id="UP000004123">
    <property type="component" value="Unassembled WGS sequence"/>
</dbReference>
<dbReference type="EMBL" id="AFPY01000029">
    <property type="protein sequence ID" value="EGQ20591.1"/>
    <property type="molecule type" value="Genomic_DNA"/>
</dbReference>
<dbReference type="STRING" id="997353.HMPREF9144_0650"/>